<evidence type="ECO:0000256" key="1">
    <source>
        <dbReference type="ARBA" id="ARBA00004123"/>
    </source>
</evidence>
<sequence>MKRGEGERGVQTLRLDCISRPLYFHRHSGAKHDGDKMTYNAESRFENEEVPRRYGKSPFVTKDPLHKCVLVSKLEHHSEWESEPKEEIKQEENEHTSTRADYMEEDHHRFILETSTDLNSTLHYVSHRVSTAEGHDGSSTCATTLATEGDHATLTPIHTQEITYQRSHCGKSFNTKGDLEIPQTHITESCYFQQVPLVGKSYLCAHCGKSFATITNYFVHLQIHRGERPFSCSQCGKSYYKEESLKTHQQSHRGKHYKTL</sequence>
<keyword evidence="5" id="KW-0862">Zinc</keyword>
<dbReference type="FunFam" id="3.30.160.60:FF:000671">
    <property type="entry name" value="Zinc finger protein 26"/>
    <property type="match status" value="1"/>
</dbReference>
<dbReference type="GO" id="GO:0000981">
    <property type="term" value="F:DNA-binding transcription factor activity, RNA polymerase II-specific"/>
    <property type="evidence" value="ECO:0007669"/>
    <property type="project" value="TreeGrafter"/>
</dbReference>
<dbReference type="InterPro" id="IPR036236">
    <property type="entry name" value="Znf_C2H2_sf"/>
</dbReference>
<evidence type="ECO:0000256" key="4">
    <source>
        <dbReference type="ARBA" id="ARBA00022771"/>
    </source>
</evidence>
<protein>
    <recommendedName>
        <fullName evidence="8">C2H2-type domain-containing protein</fullName>
    </recommendedName>
</protein>
<organism evidence="9 10">
    <name type="scientific">Aldrovandia affinis</name>
    <dbReference type="NCBI Taxonomy" id="143900"/>
    <lineage>
        <taxon>Eukaryota</taxon>
        <taxon>Metazoa</taxon>
        <taxon>Chordata</taxon>
        <taxon>Craniata</taxon>
        <taxon>Vertebrata</taxon>
        <taxon>Euteleostomi</taxon>
        <taxon>Actinopterygii</taxon>
        <taxon>Neopterygii</taxon>
        <taxon>Teleostei</taxon>
        <taxon>Notacanthiformes</taxon>
        <taxon>Halosauridae</taxon>
        <taxon>Aldrovandia</taxon>
    </lineage>
</organism>
<reference evidence="9" key="1">
    <citation type="journal article" date="2023" name="Science">
        <title>Genome structures resolve the early diversification of teleost fishes.</title>
        <authorList>
            <person name="Parey E."/>
            <person name="Louis A."/>
            <person name="Montfort J."/>
            <person name="Bouchez O."/>
            <person name="Roques C."/>
            <person name="Iampietro C."/>
            <person name="Lluch J."/>
            <person name="Castinel A."/>
            <person name="Donnadieu C."/>
            <person name="Desvignes T."/>
            <person name="Floi Bucao C."/>
            <person name="Jouanno E."/>
            <person name="Wen M."/>
            <person name="Mejri S."/>
            <person name="Dirks R."/>
            <person name="Jansen H."/>
            <person name="Henkel C."/>
            <person name="Chen W.J."/>
            <person name="Zahm M."/>
            <person name="Cabau C."/>
            <person name="Klopp C."/>
            <person name="Thompson A.W."/>
            <person name="Robinson-Rechavi M."/>
            <person name="Braasch I."/>
            <person name="Lecointre G."/>
            <person name="Bobe J."/>
            <person name="Postlethwait J.H."/>
            <person name="Berthelot C."/>
            <person name="Roest Crollius H."/>
            <person name="Guiguen Y."/>
        </authorList>
    </citation>
    <scope>NUCLEOTIDE SEQUENCE</scope>
    <source>
        <strain evidence="9">NC1722</strain>
    </source>
</reference>
<dbReference type="PROSITE" id="PS50157">
    <property type="entry name" value="ZINC_FINGER_C2H2_2"/>
    <property type="match status" value="2"/>
</dbReference>
<accession>A0AAD7RUT2</accession>
<keyword evidence="2" id="KW-0479">Metal-binding</keyword>
<dbReference type="SMART" id="SM00355">
    <property type="entry name" value="ZnF_C2H2"/>
    <property type="match status" value="2"/>
</dbReference>
<dbReference type="PANTHER" id="PTHR23226">
    <property type="entry name" value="ZINC FINGER AND SCAN DOMAIN-CONTAINING"/>
    <property type="match status" value="1"/>
</dbReference>
<dbReference type="GO" id="GO:0000978">
    <property type="term" value="F:RNA polymerase II cis-regulatory region sequence-specific DNA binding"/>
    <property type="evidence" value="ECO:0007669"/>
    <property type="project" value="TreeGrafter"/>
</dbReference>
<comment type="subcellular location">
    <subcellularLocation>
        <location evidence="1">Nucleus</location>
    </subcellularLocation>
</comment>
<keyword evidence="10" id="KW-1185">Reference proteome</keyword>
<feature type="domain" description="C2H2-type" evidence="8">
    <location>
        <begin position="202"/>
        <end position="229"/>
    </location>
</feature>
<dbReference type="AlphaFoldDB" id="A0AAD7RUT2"/>
<evidence type="ECO:0000256" key="5">
    <source>
        <dbReference type="ARBA" id="ARBA00022833"/>
    </source>
</evidence>
<feature type="domain" description="C2H2-type" evidence="8">
    <location>
        <begin position="230"/>
        <end position="257"/>
    </location>
</feature>
<evidence type="ECO:0000256" key="2">
    <source>
        <dbReference type="ARBA" id="ARBA00022723"/>
    </source>
</evidence>
<dbReference type="PANTHER" id="PTHR23226:SF416">
    <property type="entry name" value="FI01424P"/>
    <property type="match status" value="1"/>
</dbReference>
<gene>
    <name evidence="9" type="ORF">AAFF_G00102260</name>
</gene>
<dbReference type="PROSITE" id="PS00028">
    <property type="entry name" value="ZINC_FINGER_C2H2_1"/>
    <property type="match status" value="2"/>
</dbReference>
<dbReference type="Gene3D" id="3.30.160.60">
    <property type="entry name" value="Classic Zinc Finger"/>
    <property type="match status" value="2"/>
</dbReference>
<evidence type="ECO:0000256" key="7">
    <source>
        <dbReference type="PROSITE-ProRule" id="PRU00042"/>
    </source>
</evidence>
<evidence type="ECO:0000313" key="9">
    <source>
        <dbReference type="EMBL" id="KAJ8390620.1"/>
    </source>
</evidence>
<evidence type="ECO:0000256" key="6">
    <source>
        <dbReference type="ARBA" id="ARBA00023242"/>
    </source>
</evidence>
<dbReference type="SUPFAM" id="SSF57667">
    <property type="entry name" value="beta-beta-alpha zinc fingers"/>
    <property type="match status" value="2"/>
</dbReference>
<comment type="caution">
    <text evidence="9">The sequence shown here is derived from an EMBL/GenBank/DDBJ whole genome shotgun (WGS) entry which is preliminary data.</text>
</comment>
<proteinExistence type="predicted"/>
<dbReference type="GO" id="GO:0008270">
    <property type="term" value="F:zinc ion binding"/>
    <property type="evidence" value="ECO:0007669"/>
    <property type="project" value="UniProtKB-KW"/>
</dbReference>
<evidence type="ECO:0000313" key="10">
    <source>
        <dbReference type="Proteomes" id="UP001221898"/>
    </source>
</evidence>
<keyword evidence="6" id="KW-0539">Nucleus</keyword>
<dbReference type="Pfam" id="PF00096">
    <property type="entry name" value="zf-C2H2"/>
    <property type="match status" value="2"/>
</dbReference>
<dbReference type="EMBL" id="JAINUG010000167">
    <property type="protein sequence ID" value="KAJ8390620.1"/>
    <property type="molecule type" value="Genomic_DNA"/>
</dbReference>
<dbReference type="GO" id="GO:0005634">
    <property type="term" value="C:nucleus"/>
    <property type="evidence" value="ECO:0007669"/>
    <property type="project" value="UniProtKB-SubCell"/>
</dbReference>
<keyword evidence="3" id="KW-0677">Repeat</keyword>
<evidence type="ECO:0000256" key="3">
    <source>
        <dbReference type="ARBA" id="ARBA00022737"/>
    </source>
</evidence>
<dbReference type="InterPro" id="IPR013087">
    <property type="entry name" value="Znf_C2H2_type"/>
</dbReference>
<keyword evidence="4 7" id="KW-0863">Zinc-finger</keyword>
<dbReference type="Proteomes" id="UP001221898">
    <property type="component" value="Unassembled WGS sequence"/>
</dbReference>
<name>A0AAD7RUT2_9TELE</name>
<evidence type="ECO:0000259" key="8">
    <source>
        <dbReference type="PROSITE" id="PS50157"/>
    </source>
</evidence>